<gene>
    <name evidence="1" type="ORF">CTI11_08845</name>
</gene>
<evidence type="ECO:0000313" key="1">
    <source>
        <dbReference type="EMBL" id="PII36243.1"/>
    </source>
</evidence>
<protein>
    <submittedName>
        <fullName evidence="1">Uncharacterized protein</fullName>
    </submittedName>
</protein>
<dbReference type="EMBL" id="PEKC01000023">
    <property type="protein sequence ID" value="PII36243.1"/>
    <property type="molecule type" value="Genomic_DNA"/>
</dbReference>
<proteinExistence type="predicted"/>
<sequence>MSYYVLGIAKDLGDDVAPLSEQMRVRPRARFLSGYLNEIAPAFQEFSERGEEILTLHSFASIPSNQSDLAMAICERLRQSFLKRPKMWRVHLGTITFPGEAEKPFEPLVVRRRALSMIDRIQHLLDTVRNDGGVVVFGGGAWYVPLCGIELPPGTVHYS</sequence>
<organism evidence="1">
    <name type="scientific">Chryseobacterium sp. B5</name>
    <dbReference type="NCBI Taxonomy" id="2050562"/>
    <lineage>
        <taxon>Bacteria</taxon>
        <taxon>Pseudomonadati</taxon>
        <taxon>Bacteroidota</taxon>
        <taxon>Flavobacteriia</taxon>
        <taxon>Flavobacteriales</taxon>
        <taxon>Weeksellaceae</taxon>
        <taxon>Chryseobacterium group</taxon>
        <taxon>Chryseobacterium</taxon>
    </lineage>
</organism>
<reference evidence="1" key="1">
    <citation type="submission" date="2017-10" db="EMBL/GenBank/DDBJ databases">
        <title>Chryseobacterium sp. B5 is a hydrocarbonoclastic and plant growth promoting bacterium.</title>
        <authorList>
            <person name="Thijs S."/>
            <person name="Gkorezis P."/>
            <person name="Van Hamme J."/>
        </authorList>
    </citation>
    <scope>NUCLEOTIDE SEQUENCE</scope>
    <source>
        <strain evidence="1">B5</strain>
    </source>
</reference>
<dbReference type="AlphaFoldDB" id="A0A2G7TB09"/>
<comment type="caution">
    <text evidence="1">The sequence shown here is derived from an EMBL/GenBank/DDBJ whole genome shotgun (WGS) entry which is preliminary data.</text>
</comment>
<accession>A0A2G7TB09</accession>
<name>A0A2G7TB09_9FLAO</name>